<evidence type="ECO:0000313" key="11">
    <source>
        <dbReference type="Proteomes" id="UP000474778"/>
    </source>
</evidence>
<name>A0A6L7HV51_9GAMM</name>
<evidence type="ECO:0000256" key="1">
    <source>
        <dbReference type="ARBA" id="ARBA00003065"/>
    </source>
</evidence>
<dbReference type="InterPro" id="IPR012340">
    <property type="entry name" value="NA-bd_OB-fold"/>
</dbReference>
<evidence type="ECO:0000313" key="10">
    <source>
        <dbReference type="EMBL" id="MXR68043.1"/>
    </source>
</evidence>
<dbReference type="PANTHER" id="PTHR33991">
    <property type="entry name" value="DNA REPAIR PROTEIN RECO"/>
    <property type="match status" value="1"/>
</dbReference>
<reference evidence="10 11" key="1">
    <citation type="submission" date="2019-12" db="EMBL/GenBank/DDBJ databases">
        <title>Shewanella insulae sp. nov., isolated from a tidal flat.</title>
        <authorList>
            <person name="Yoon J.-H."/>
        </authorList>
    </citation>
    <scope>NUCLEOTIDE SEQUENCE [LARGE SCALE GENOMIC DNA]</scope>
    <source>
        <strain evidence="10 11">JBTF-M18</strain>
    </source>
</reference>
<organism evidence="10 11">
    <name type="scientific">Shewanella insulae</name>
    <dbReference type="NCBI Taxonomy" id="2681496"/>
    <lineage>
        <taxon>Bacteria</taxon>
        <taxon>Pseudomonadati</taxon>
        <taxon>Pseudomonadota</taxon>
        <taxon>Gammaproteobacteria</taxon>
        <taxon>Alteromonadales</taxon>
        <taxon>Shewanellaceae</taxon>
        <taxon>Shewanella</taxon>
    </lineage>
</organism>
<dbReference type="AlphaFoldDB" id="A0A6L7HV51"/>
<evidence type="ECO:0000256" key="8">
    <source>
        <dbReference type="HAMAP-Rule" id="MF_00201"/>
    </source>
</evidence>
<evidence type="ECO:0000256" key="5">
    <source>
        <dbReference type="ARBA" id="ARBA00023172"/>
    </source>
</evidence>
<dbReference type="RefSeq" id="WP_160794023.1">
    <property type="nucleotide sequence ID" value="NZ_CANMWR010000001.1"/>
</dbReference>
<keyword evidence="4 8" id="KW-0227">DNA damage</keyword>
<dbReference type="PANTHER" id="PTHR33991:SF1">
    <property type="entry name" value="DNA REPAIR PROTEIN RECO"/>
    <property type="match status" value="1"/>
</dbReference>
<comment type="caution">
    <text evidence="10">The sequence shown here is derived from an EMBL/GenBank/DDBJ whole genome shotgun (WGS) entry which is preliminary data.</text>
</comment>
<dbReference type="GO" id="GO:0006302">
    <property type="term" value="P:double-strand break repair"/>
    <property type="evidence" value="ECO:0007669"/>
    <property type="project" value="TreeGrafter"/>
</dbReference>
<dbReference type="GO" id="GO:0006310">
    <property type="term" value="P:DNA recombination"/>
    <property type="evidence" value="ECO:0007669"/>
    <property type="project" value="UniProtKB-UniRule"/>
</dbReference>
<evidence type="ECO:0000256" key="6">
    <source>
        <dbReference type="ARBA" id="ARBA00023204"/>
    </source>
</evidence>
<dbReference type="Gene3D" id="1.20.1440.120">
    <property type="entry name" value="Recombination protein O, C-terminal domain"/>
    <property type="match status" value="1"/>
</dbReference>
<proteinExistence type="inferred from homology"/>
<evidence type="ECO:0000256" key="7">
    <source>
        <dbReference type="ARBA" id="ARBA00033409"/>
    </source>
</evidence>
<dbReference type="EMBL" id="WRPA01000003">
    <property type="protein sequence ID" value="MXR68043.1"/>
    <property type="molecule type" value="Genomic_DNA"/>
</dbReference>
<dbReference type="SUPFAM" id="SSF50249">
    <property type="entry name" value="Nucleic acid-binding proteins"/>
    <property type="match status" value="1"/>
</dbReference>
<evidence type="ECO:0000259" key="9">
    <source>
        <dbReference type="Pfam" id="PF11967"/>
    </source>
</evidence>
<evidence type="ECO:0000256" key="3">
    <source>
        <dbReference type="ARBA" id="ARBA00021310"/>
    </source>
</evidence>
<dbReference type="Pfam" id="PF11967">
    <property type="entry name" value="RecO_N"/>
    <property type="match status" value="1"/>
</dbReference>
<keyword evidence="5 8" id="KW-0233">DNA recombination</keyword>
<accession>A0A6L7HV51</accession>
<dbReference type="Gene3D" id="2.40.50.140">
    <property type="entry name" value="Nucleic acid-binding proteins"/>
    <property type="match status" value="1"/>
</dbReference>
<keyword evidence="6 8" id="KW-0234">DNA repair</keyword>
<dbReference type="InterPro" id="IPR003717">
    <property type="entry name" value="RecO"/>
</dbReference>
<protein>
    <recommendedName>
        <fullName evidence="3 8">DNA repair protein RecO</fullName>
    </recommendedName>
    <alternativeName>
        <fullName evidence="7 8">Recombination protein O</fullName>
    </alternativeName>
</protein>
<comment type="function">
    <text evidence="1 8">Involved in DNA repair and RecF pathway recombination.</text>
</comment>
<keyword evidence="11" id="KW-1185">Reference proteome</keyword>
<dbReference type="InterPro" id="IPR022572">
    <property type="entry name" value="DNA_rep/recomb_RecO_N"/>
</dbReference>
<dbReference type="GO" id="GO:0043590">
    <property type="term" value="C:bacterial nucleoid"/>
    <property type="evidence" value="ECO:0007669"/>
    <property type="project" value="TreeGrafter"/>
</dbReference>
<feature type="domain" description="DNA replication/recombination mediator RecO N-terminal" evidence="9">
    <location>
        <begin position="3"/>
        <end position="72"/>
    </location>
</feature>
<evidence type="ECO:0000256" key="4">
    <source>
        <dbReference type="ARBA" id="ARBA00022763"/>
    </source>
</evidence>
<dbReference type="Proteomes" id="UP000474778">
    <property type="component" value="Unassembled WGS sequence"/>
</dbReference>
<dbReference type="HAMAP" id="MF_00201">
    <property type="entry name" value="RecO"/>
    <property type="match status" value="1"/>
</dbReference>
<dbReference type="NCBIfam" id="TIGR00613">
    <property type="entry name" value="reco"/>
    <property type="match status" value="1"/>
</dbReference>
<comment type="similarity">
    <text evidence="2 8">Belongs to the RecO family.</text>
</comment>
<sequence>MHRGYVLHTRPYRESSVLVNLLVDGQGRVDAVARLGSGKTSIKSILQPFQPLLFQLSGRTSLKSLYQVEAASPAVPLSGNDSFAGLYLNELLVRCLSVEHGAEQFFFTYHKTLMAMAAAFSEAQLRQFELALLKELGVMPSLNLDIDGSPIEADFYYRLLSEEGFSTALGPKPNHFSGEMLRALEEDRLTEADFKQAKLLMRQLLSPLLGDKPLKSRALFLKGNRPSSYSK</sequence>
<dbReference type="InterPro" id="IPR042242">
    <property type="entry name" value="RecO_C"/>
</dbReference>
<evidence type="ECO:0000256" key="2">
    <source>
        <dbReference type="ARBA" id="ARBA00007452"/>
    </source>
</evidence>
<dbReference type="Pfam" id="PF02565">
    <property type="entry name" value="RecO_C"/>
    <property type="match status" value="1"/>
</dbReference>
<gene>
    <name evidence="8 10" type="primary">recO</name>
    <name evidence="10" type="ORF">GNT65_05060</name>
</gene>